<evidence type="ECO:0000313" key="7">
    <source>
        <dbReference type="EMBL" id="HFC46816.1"/>
    </source>
</evidence>
<evidence type="ECO:0000256" key="4">
    <source>
        <dbReference type="ARBA" id="ARBA00022989"/>
    </source>
</evidence>
<keyword evidence="4 6" id="KW-1133">Transmembrane helix</keyword>
<gene>
    <name evidence="7" type="ORF">ENJ63_02925</name>
</gene>
<evidence type="ECO:0000256" key="2">
    <source>
        <dbReference type="ARBA" id="ARBA00009773"/>
    </source>
</evidence>
<reference evidence="7" key="1">
    <citation type="journal article" date="2020" name="mSystems">
        <title>Genome- and Community-Level Interaction Insights into Carbon Utilization and Element Cycling Functions of Hydrothermarchaeota in Hydrothermal Sediment.</title>
        <authorList>
            <person name="Zhou Z."/>
            <person name="Liu Y."/>
            <person name="Xu W."/>
            <person name="Pan J."/>
            <person name="Luo Z.H."/>
            <person name="Li M."/>
        </authorList>
    </citation>
    <scope>NUCLEOTIDE SEQUENCE [LARGE SCALE GENOMIC DNA]</scope>
    <source>
        <strain evidence="7">HyVt-503</strain>
    </source>
</reference>
<sequence>WGIIMGIATFIPMVGTALVWIPATVYLFLVGAYLKGAILLSFSILVISQIDYFLRPYFISGKTELHSLFLFFSILGGLNLFGFLGLILGPIIIALCMSVLEFYRQELLGTVDKMLFVP</sequence>
<keyword evidence="5 6" id="KW-0472">Membrane</keyword>
<evidence type="ECO:0000256" key="1">
    <source>
        <dbReference type="ARBA" id="ARBA00004141"/>
    </source>
</evidence>
<feature type="transmembrane region" description="Helical" evidence="6">
    <location>
        <begin position="6"/>
        <end position="29"/>
    </location>
</feature>
<dbReference type="EMBL" id="DRND01000234">
    <property type="protein sequence ID" value="HFC46816.1"/>
    <property type="molecule type" value="Genomic_DNA"/>
</dbReference>
<organism evidence="7">
    <name type="scientific">Dissulfuribacter thermophilus</name>
    <dbReference type="NCBI Taxonomy" id="1156395"/>
    <lineage>
        <taxon>Bacteria</taxon>
        <taxon>Pseudomonadati</taxon>
        <taxon>Thermodesulfobacteriota</taxon>
        <taxon>Dissulfuribacteria</taxon>
        <taxon>Dissulfuribacterales</taxon>
        <taxon>Dissulfuribacteraceae</taxon>
        <taxon>Dissulfuribacter</taxon>
    </lineage>
</organism>
<evidence type="ECO:0000256" key="3">
    <source>
        <dbReference type="ARBA" id="ARBA00022692"/>
    </source>
</evidence>
<proteinExistence type="inferred from homology"/>
<dbReference type="InterPro" id="IPR002549">
    <property type="entry name" value="AI-2E-like"/>
</dbReference>
<dbReference type="Pfam" id="PF01594">
    <property type="entry name" value="AI-2E_transport"/>
    <property type="match status" value="1"/>
</dbReference>
<dbReference type="PANTHER" id="PTHR21716">
    <property type="entry name" value="TRANSMEMBRANE PROTEIN"/>
    <property type="match status" value="1"/>
</dbReference>
<name>A0A7V2SW06_9BACT</name>
<accession>A0A7V2SW06</accession>
<dbReference type="PANTHER" id="PTHR21716:SF4">
    <property type="entry name" value="TRANSMEMBRANE PROTEIN 245"/>
    <property type="match status" value="1"/>
</dbReference>
<feature type="transmembrane region" description="Helical" evidence="6">
    <location>
        <begin position="36"/>
        <end position="55"/>
    </location>
</feature>
<protein>
    <submittedName>
        <fullName evidence="7">AI-2E family transporter</fullName>
    </submittedName>
</protein>
<evidence type="ECO:0000256" key="5">
    <source>
        <dbReference type="ARBA" id="ARBA00023136"/>
    </source>
</evidence>
<keyword evidence="3 6" id="KW-0812">Transmembrane</keyword>
<dbReference type="AlphaFoldDB" id="A0A7V2SW06"/>
<evidence type="ECO:0000256" key="6">
    <source>
        <dbReference type="SAM" id="Phobius"/>
    </source>
</evidence>
<dbReference type="Proteomes" id="UP000885797">
    <property type="component" value="Unassembled WGS sequence"/>
</dbReference>
<dbReference type="GO" id="GO:0016020">
    <property type="term" value="C:membrane"/>
    <property type="evidence" value="ECO:0007669"/>
    <property type="project" value="UniProtKB-SubCell"/>
</dbReference>
<comment type="similarity">
    <text evidence="2">Belongs to the autoinducer-2 exporter (AI-2E) (TC 2.A.86) family.</text>
</comment>
<feature type="non-terminal residue" evidence="7">
    <location>
        <position position="1"/>
    </location>
</feature>
<comment type="caution">
    <text evidence="7">The sequence shown here is derived from an EMBL/GenBank/DDBJ whole genome shotgun (WGS) entry which is preliminary data.</text>
</comment>
<comment type="subcellular location">
    <subcellularLocation>
        <location evidence="1">Membrane</location>
        <topology evidence="1">Multi-pass membrane protein</topology>
    </subcellularLocation>
</comment>
<feature type="transmembrane region" description="Helical" evidence="6">
    <location>
        <begin position="67"/>
        <end position="100"/>
    </location>
</feature>